<feature type="transmembrane region" description="Helical" evidence="8">
    <location>
        <begin position="51"/>
        <end position="74"/>
    </location>
</feature>
<comment type="caution">
    <text evidence="10">The sequence shown here is derived from an EMBL/GenBank/DDBJ whole genome shotgun (WGS) entry which is preliminary data.</text>
</comment>
<dbReference type="EMBL" id="JBANAX010000696">
    <property type="protein sequence ID" value="KAL1196803.1"/>
    <property type="molecule type" value="Genomic_DNA"/>
</dbReference>
<evidence type="ECO:0000256" key="2">
    <source>
        <dbReference type="ARBA" id="ARBA00004502"/>
    </source>
</evidence>
<comment type="subcellular location">
    <subcellularLocation>
        <location evidence="2">Lipid droplet</location>
    </subcellularLocation>
    <subcellularLocation>
        <location evidence="1">Membrane</location>
        <topology evidence="1">Multi-pass membrane protein</topology>
    </subcellularLocation>
</comment>
<evidence type="ECO:0000313" key="10">
    <source>
        <dbReference type="EMBL" id="KAL1196803.1"/>
    </source>
</evidence>
<name>A0ABD0ZQC6_CARAN</name>
<keyword evidence="5 8" id="KW-0812">Transmembrane</keyword>
<evidence type="ECO:0000256" key="8">
    <source>
        <dbReference type="SAM" id="Phobius"/>
    </source>
</evidence>
<feature type="signal peptide" evidence="9">
    <location>
        <begin position="1"/>
        <end position="22"/>
    </location>
</feature>
<dbReference type="InterPro" id="IPR000136">
    <property type="entry name" value="Oleosin"/>
</dbReference>
<evidence type="ECO:0000313" key="11">
    <source>
        <dbReference type="Proteomes" id="UP001558713"/>
    </source>
</evidence>
<feature type="chain" id="PRO_5044752483" evidence="9">
    <location>
        <begin position="23"/>
        <end position="87"/>
    </location>
</feature>
<evidence type="ECO:0000256" key="3">
    <source>
        <dbReference type="ARBA" id="ARBA00010858"/>
    </source>
</evidence>
<comment type="similarity">
    <text evidence="3">Belongs to the oleosin family.</text>
</comment>
<dbReference type="Pfam" id="PF01277">
    <property type="entry name" value="Oleosin"/>
    <property type="match status" value="1"/>
</dbReference>
<dbReference type="PANTHER" id="PTHR33203:SF22">
    <property type="entry name" value="GLYCINE-RICH PROTEIN 20-RELATED"/>
    <property type="match status" value="1"/>
</dbReference>
<evidence type="ECO:0000256" key="1">
    <source>
        <dbReference type="ARBA" id="ARBA00004141"/>
    </source>
</evidence>
<evidence type="ECO:0000256" key="4">
    <source>
        <dbReference type="ARBA" id="ARBA00022677"/>
    </source>
</evidence>
<keyword evidence="4" id="KW-0551">Lipid droplet</keyword>
<accession>A0ABD0ZQC6</accession>
<evidence type="ECO:0000256" key="7">
    <source>
        <dbReference type="ARBA" id="ARBA00023136"/>
    </source>
</evidence>
<reference evidence="10 11" key="1">
    <citation type="submission" date="2024-04" db="EMBL/GenBank/DDBJ databases">
        <title>Genome assembly C_amara_ONT_v2.</title>
        <authorList>
            <person name="Yant L."/>
            <person name="Moore C."/>
            <person name="Slenker M."/>
        </authorList>
    </citation>
    <scope>NUCLEOTIDE SEQUENCE [LARGE SCALE GENOMIC DNA]</scope>
    <source>
        <tissue evidence="10">Leaf</tissue>
    </source>
</reference>
<keyword evidence="7 8" id="KW-0472">Membrane</keyword>
<dbReference type="GO" id="GO:0048608">
    <property type="term" value="P:reproductive structure development"/>
    <property type="evidence" value="ECO:0007669"/>
    <property type="project" value="UniProtKB-ARBA"/>
</dbReference>
<sequence length="87" mass="8942">MTAFFASTAAVFLLLLAGLSLGATAVAFVACMPLFVLFSPVLVPAGITATVLASVLMAGGTSGVTAFTMFYWIFKQITGKDHPPILG</sequence>
<keyword evidence="6 8" id="KW-1133">Transmembrane helix</keyword>
<keyword evidence="11" id="KW-1185">Reference proteome</keyword>
<dbReference type="Proteomes" id="UP001558713">
    <property type="component" value="Unassembled WGS sequence"/>
</dbReference>
<organism evidence="10 11">
    <name type="scientific">Cardamine amara subsp. amara</name>
    <dbReference type="NCBI Taxonomy" id="228776"/>
    <lineage>
        <taxon>Eukaryota</taxon>
        <taxon>Viridiplantae</taxon>
        <taxon>Streptophyta</taxon>
        <taxon>Embryophyta</taxon>
        <taxon>Tracheophyta</taxon>
        <taxon>Spermatophyta</taxon>
        <taxon>Magnoliopsida</taxon>
        <taxon>eudicotyledons</taxon>
        <taxon>Gunneridae</taxon>
        <taxon>Pentapetalae</taxon>
        <taxon>rosids</taxon>
        <taxon>malvids</taxon>
        <taxon>Brassicales</taxon>
        <taxon>Brassicaceae</taxon>
        <taxon>Cardamineae</taxon>
        <taxon>Cardamine</taxon>
    </lineage>
</organism>
<evidence type="ECO:0000256" key="6">
    <source>
        <dbReference type="ARBA" id="ARBA00022989"/>
    </source>
</evidence>
<proteinExistence type="inferred from homology"/>
<evidence type="ECO:0000256" key="9">
    <source>
        <dbReference type="SAM" id="SignalP"/>
    </source>
</evidence>
<gene>
    <name evidence="10" type="ORF">V5N11_024617</name>
</gene>
<dbReference type="AlphaFoldDB" id="A0ABD0ZQC6"/>
<evidence type="ECO:0000256" key="5">
    <source>
        <dbReference type="ARBA" id="ARBA00022692"/>
    </source>
</evidence>
<dbReference type="GO" id="GO:0009791">
    <property type="term" value="P:post-embryonic development"/>
    <property type="evidence" value="ECO:0007669"/>
    <property type="project" value="UniProtKB-ARBA"/>
</dbReference>
<dbReference type="GO" id="GO:0016020">
    <property type="term" value="C:membrane"/>
    <property type="evidence" value="ECO:0007669"/>
    <property type="project" value="UniProtKB-SubCell"/>
</dbReference>
<dbReference type="GO" id="GO:0005811">
    <property type="term" value="C:lipid droplet"/>
    <property type="evidence" value="ECO:0007669"/>
    <property type="project" value="UniProtKB-SubCell"/>
</dbReference>
<keyword evidence="9" id="KW-0732">Signal</keyword>
<dbReference type="PANTHER" id="PTHR33203">
    <property type="entry name" value="OLEOSIN"/>
    <property type="match status" value="1"/>
</dbReference>
<protein>
    <submittedName>
        <fullName evidence="10">Tapetal oleosin GRP-19</fullName>
    </submittedName>
</protein>